<evidence type="ECO:0000313" key="2">
    <source>
        <dbReference type="EnsemblPlants" id="ORUFI01G41750.1"/>
    </source>
</evidence>
<accession>A0A0E0N5G7</accession>
<dbReference type="Proteomes" id="UP000008022">
    <property type="component" value="Unassembled WGS sequence"/>
</dbReference>
<protein>
    <submittedName>
        <fullName evidence="2">Uncharacterized protein</fullName>
    </submittedName>
</protein>
<sequence length="188" mass="19501">MGFEDDDNVDDVVGEVVNDGDGLARRRSDPRLSAFFTLENPGMAYENRPVNMSANLPLVVEPSAVVIAVSTPSGPTATEGIGAADAPTLGSSGGGGGGGGGDEGGGRRSKQSAVLICSNPSQTLIHTPMPLPKSTRPSVTASPELIKAQTAEFAVEISISSELKRTTVLHPPQKRRRLPPNRIVSCNT</sequence>
<dbReference type="Gramene" id="ORUFI01G41750.1">
    <property type="protein sequence ID" value="ORUFI01G41750.1"/>
    <property type="gene ID" value="ORUFI01G41750"/>
</dbReference>
<dbReference type="HOGENOM" id="CLU_1498593_0_0_1"/>
<proteinExistence type="predicted"/>
<keyword evidence="3" id="KW-1185">Reference proteome</keyword>
<evidence type="ECO:0000313" key="3">
    <source>
        <dbReference type="Proteomes" id="UP000008022"/>
    </source>
</evidence>
<dbReference type="OMA" id="GMAYENR"/>
<organism evidence="2 3">
    <name type="scientific">Oryza rufipogon</name>
    <name type="common">Brownbeard rice</name>
    <name type="synonym">Asian wild rice</name>
    <dbReference type="NCBI Taxonomy" id="4529"/>
    <lineage>
        <taxon>Eukaryota</taxon>
        <taxon>Viridiplantae</taxon>
        <taxon>Streptophyta</taxon>
        <taxon>Embryophyta</taxon>
        <taxon>Tracheophyta</taxon>
        <taxon>Spermatophyta</taxon>
        <taxon>Magnoliopsida</taxon>
        <taxon>Liliopsida</taxon>
        <taxon>Poales</taxon>
        <taxon>Poaceae</taxon>
        <taxon>BOP clade</taxon>
        <taxon>Oryzoideae</taxon>
        <taxon>Oryzeae</taxon>
        <taxon>Oryzinae</taxon>
        <taxon>Oryza</taxon>
    </lineage>
</organism>
<reference evidence="3" key="1">
    <citation type="submission" date="2013-06" db="EMBL/GenBank/DDBJ databases">
        <authorList>
            <person name="Zhao Q."/>
        </authorList>
    </citation>
    <scope>NUCLEOTIDE SEQUENCE</scope>
    <source>
        <strain evidence="3">cv. W1943</strain>
    </source>
</reference>
<feature type="region of interest" description="Disordered" evidence="1">
    <location>
        <begin position="81"/>
        <end position="111"/>
    </location>
</feature>
<reference evidence="2" key="2">
    <citation type="submission" date="2015-06" db="UniProtKB">
        <authorList>
            <consortium name="EnsemblPlants"/>
        </authorList>
    </citation>
    <scope>IDENTIFICATION</scope>
</reference>
<name>A0A0E0N5G7_ORYRU</name>
<feature type="compositionally biased region" description="Gly residues" evidence="1">
    <location>
        <begin position="91"/>
        <end position="103"/>
    </location>
</feature>
<evidence type="ECO:0000256" key="1">
    <source>
        <dbReference type="SAM" id="MobiDB-lite"/>
    </source>
</evidence>
<dbReference type="EnsemblPlants" id="ORUFI01G41750.1">
    <property type="protein sequence ID" value="ORUFI01G41750.1"/>
    <property type="gene ID" value="ORUFI01G41750"/>
</dbReference>
<dbReference type="AlphaFoldDB" id="A0A0E0N5G7"/>